<dbReference type="Proteomes" id="UP000030765">
    <property type="component" value="Unassembled WGS sequence"/>
</dbReference>
<sequence>MVKDKGKVKDRDRDKAKDNGKDKDKGRDLRDLVVAKDNSSNNKAVRGQTELKSRDSTIINTKAILERASIRASTRVASKDCKGDNIKDNIKEVIKE</sequence>
<evidence type="ECO:0000256" key="1">
    <source>
        <dbReference type="SAM" id="MobiDB-lite"/>
    </source>
</evidence>
<protein>
    <submittedName>
        <fullName evidence="2">AGAP010845-PA-like protein</fullName>
    </submittedName>
</protein>
<name>A0A084WUN0_ANOSI</name>
<dbReference type="AlphaFoldDB" id="A0A084WUN0"/>
<feature type="region of interest" description="Disordered" evidence="1">
    <location>
        <begin position="1"/>
        <end position="50"/>
    </location>
</feature>
<keyword evidence="4" id="KW-1185">Reference proteome</keyword>
<reference evidence="2 4" key="1">
    <citation type="journal article" date="2014" name="BMC Genomics">
        <title>Genome sequence of Anopheles sinensis provides insight into genetics basis of mosquito competence for malaria parasites.</title>
        <authorList>
            <person name="Zhou D."/>
            <person name="Zhang D."/>
            <person name="Ding G."/>
            <person name="Shi L."/>
            <person name="Hou Q."/>
            <person name="Ye Y."/>
            <person name="Xu Y."/>
            <person name="Zhou H."/>
            <person name="Xiong C."/>
            <person name="Li S."/>
            <person name="Yu J."/>
            <person name="Hong S."/>
            <person name="Yu X."/>
            <person name="Zou P."/>
            <person name="Chen C."/>
            <person name="Chang X."/>
            <person name="Wang W."/>
            <person name="Lv Y."/>
            <person name="Sun Y."/>
            <person name="Ma L."/>
            <person name="Shen B."/>
            <person name="Zhu C."/>
        </authorList>
    </citation>
    <scope>NUCLEOTIDE SEQUENCE [LARGE SCALE GENOMIC DNA]</scope>
</reference>
<dbReference type="VEuPathDB" id="VectorBase:ASIC022166"/>
<accession>A0A084WUN0</accession>
<gene>
    <name evidence="2" type="ORF">ZHAS_00022166</name>
</gene>
<evidence type="ECO:0000313" key="2">
    <source>
        <dbReference type="EMBL" id="KFB53924.1"/>
    </source>
</evidence>
<dbReference type="EMBL" id="KE525423">
    <property type="protein sequence ID" value="KFB53924.1"/>
    <property type="molecule type" value="Genomic_DNA"/>
</dbReference>
<dbReference type="EnsemblMetazoa" id="ASIC022166-RA">
    <property type="protein sequence ID" value="ASIC022166-PA"/>
    <property type="gene ID" value="ASIC022166"/>
</dbReference>
<organism evidence="2">
    <name type="scientific">Anopheles sinensis</name>
    <name type="common">Mosquito</name>
    <dbReference type="NCBI Taxonomy" id="74873"/>
    <lineage>
        <taxon>Eukaryota</taxon>
        <taxon>Metazoa</taxon>
        <taxon>Ecdysozoa</taxon>
        <taxon>Arthropoda</taxon>
        <taxon>Hexapoda</taxon>
        <taxon>Insecta</taxon>
        <taxon>Pterygota</taxon>
        <taxon>Neoptera</taxon>
        <taxon>Endopterygota</taxon>
        <taxon>Diptera</taxon>
        <taxon>Nematocera</taxon>
        <taxon>Culicoidea</taxon>
        <taxon>Culicidae</taxon>
        <taxon>Anophelinae</taxon>
        <taxon>Anopheles</taxon>
    </lineage>
</organism>
<proteinExistence type="predicted"/>
<dbReference type="EMBL" id="ATLV01027100">
    <property type="status" value="NOT_ANNOTATED_CDS"/>
    <property type="molecule type" value="Genomic_DNA"/>
</dbReference>
<reference evidence="3" key="2">
    <citation type="submission" date="2020-05" db="UniProtKB">
        <authorList>
            <consortium name="EnsemblMetazoa"/>
        </authorList>
    </citation>
    <scope>IDENTIFICATION</scope>
</reference>
<feature type="compositionally biased region" description="Basic and acidic residues" evidence="1">
    <location>
        <begin position="1"/>
        <end position="34"/>
    </location>
</feature>
<evidence type="ECO:0000313" key="3">
    <source>
        <dbReference type="EnsemblMetazoa" id="ASIC022166-PA"/>
    </source>
</evidence>
<evidence type="ECO:0000313" key="4">
    <source>
        <dbReference type="Proteomes" id="UP000030765"/>
    </source>
</evidence>